<dbReference type="GO" id="GO:0003676">
    <property type="term" value="F:nucleic acid binding"/>
    <property type="evidence" value="ECO:0007669"/>
    <property type="project" value="InterPro"/>
</dbReference>
<dbReference type="SUPFAM" id="SSF56219">
    <property type="entry name" value="DNase I-like"/>
    <property type="match status" value="1"/>
</dbReference>
<sequence>MPSAPSVQSLPAPPSKPAVAHKEATSSAPPEANPDKAVLQQLVAALGAHAEALPEDVRDILARQGRAEVQDHTKTLHKTVSAQALAKKELQKVRQTRTAFLASWNGYIKDLTALVQEQVQEQGKTLTELDDQETMWAGRLQDATAHLAKLAGEEVKPETMDIDEAEAAESRVAEAIATEQEMLQRRTQQQQASFNLLEALQSAKEKAAMDMEADKNTKPRAASRTPRRGAQPPLDVLSSAEESVQEAQALLLQHEVSGSWQLSSRETWDLRIDDDKIMSVHGCIVAAVRINDEALVLPVFNQPRLRYHRPVDGFTDMLGTAKDADSGHRFTVFDVTFHHRSRQRGPHWTLMDCIADAVANAGGRTKTVQVIERPMPALPGPQITLTAVGAGQGYHALPLDLRAFGFDVYTFTAAPGHSVEDAFEQLSTSRPGRRSLLSTGLVPAHFVFLDSAGARVDRLLDPVTQHEWVCLTPRRADGEAPPLATTDDAVAVAPTGPCNSAAAPPSSEHTFGSLLSPALIPSLPLHHEPQEKAPATAQRPHLTVPLSSMAGPLGLYDLCKDEGYHSHSFQPRWTYEASACLEMPFAAQSQQKQPAASSAMSTWKSIPDTALIVFVCLRLRRLYLTLIGPPELPPSGPPFDPDGDSEPPSLLSMHSGPRPSLLAKAGIEGLQILPESLGSHGRLTLNAEQLRLCNAVAPGDPASGYYTIFDRLRHSTVRKSRPDWTAADYLADAIQSYPEAVACVQFLQPPLPDLPLPQLTLTPPGLGHGVLAVAVDMRRLQGHVCTVIVAPGCDKAEVFDALASACPEHAMTLSFLVAQDAVFLQDATGVVCEAMPFRLDVLQWLSLQIDATGPLQQAMQATVPAPLFASTTGTTTFALPASSATTVQTVSFVLVGGGTIIRLAPQPWNAASVTDSLTEMLYVLALQGRMPERPQLQLAAATPKLPARHNTYMICFLVYPEGPDIHILQDHSVDGSLLQGFSVDAGTRPVHMLSDAHARRGYAAYLNGLAHTSANRELATGDLVQIRQGDYFAEAVPPGRLYHLLPDLRFFALSVPVPAMQALAADPLSATLQVRAREALLNTLRLRVADRRQHFGSPSQGGQPIIVLGPGHPALHLQMDQALTPGFQEAVNFLIDGEYLPAGTSFADPLVLEWTTPVFISIPPGSNRRTMLFPSPHFVNYLQVSVPPRLPIEGIPLPVRRGYVAVFPPNTASDHVIEERRESPTRRPSSASNAGTSLLQLHASLIRPSVPTPFGRRQLGKPILAAKASLELASAACFEAPREQPENASRQPPHAESVAIKPSPKPLCLDTLLPDASFRREPGRLLLGAEADMFDFLLSHYGLHSLRQDWDDIPGIKNSTRAFLSKLPHLPAGIQPDAMQYYVDGSFFESTRESGWAIVALALHQGIWKWAGYAATPADLHGDHCTLGASVSSAFETELAAMAYTLAMCLSVPVPSMIGYDSTSAHGVADAASFDHTETHLAQACRSLSHLLLLQQRRPSWLHIKSHSDHPMNGLADAVAKAAAKRVAFTSVAPALHEAQQSSALAWMWASLRLHPSVPGPLPNGALPDAAQVDHTAPDVTQLRPAAISVPAELKFAFRAVTYNCLTAQSIAQQESLCKQFVAHDVHVIGLQETRVDRNGRSSNAHYHVLSSPAHEGQCGCQLRLAKTMPVASAAGQKIGWDSTSLCLIHAEPRLLLAVAKVGSQTLAFIVGHSPTTKAGPAACHNWWRSLSQAVRRLPCNSVPLFFLDANAHNHDPTVHSCEVKGVNANQKGLADLVHDHHLRASGYVAADGRAFHSWHGPGGQKACIDYICCPQSLSAGMIVEGPIPGFVGHVSHDHRPVAVAFNWVRQGSHTPKTRRINADVLRTPAGQSALKQLYNTVPPIPWEASVDTHLQILNTHLQQGLQVICPRIADKARDPVTSAETWQLIKDRRRLRRDIHRVSAPAEWQEYQALLGEQIKDLTRRIRQSARSDAAHAMRVSFDSARKKGVDALHRLCRQISKAGRRYRAPNLCPALRQADGSVAEDSLRILGDHFAEAERAHKVEVQEISTRPISYAQADFEVADGLSVAGLARAFSGLTTRRAAGWTTLPAEAYQAAPLEAAHHHVAVVLKCQLRKQCPIAWRGGLAAAIPKPNKPPHTTSGWRSILLLESGAKGVAKALRRDLLLAFDSVRQPAQGGSRPGAPMQTASAQVRGLIHRLRSRKLSGGILFVDGQAAFYSMLRESLVGTDACQPQQFFQKLAEDAFDDENDRLQFLLHTLGPGLLEQAAVPEAIRRFVAACLDSTWFCIGSSPMHFYCTRSGTVPGAPLADLMFQLVFSKVLARISAEAEDAAILSWHPGRSTEACLPLPAPSWMDDVAFPVISADPAALLQQASQLVTIVDGAFHQAGVRINFARGKTEFLPILHGRHSQTFKRRWLCQQEPCFRAEARSGAVTVHMSAQYTHLGTEVDATGSDLADLRRRRSLARDMSKALARLLRNPCLERHEKVNMIVAMPLARLRHGSGLWMLQTDQEKRLYRHAYVEPLRRAFRAVCGFSSRGIDDNSIFRCFGVMMPEQARVVDLLRHAGWILSDGSPILRDMWFDDGRWHCEVLRAIDECRRVLGEATTCTWESISTQPATATQWARRYSKKCRALALAQQDVTCTAWSNFAKARDLGAIFYHYDGDAAVAADHPCPECNAVCRTAAALASHRRKIHGQQARASVVAQGTRCEACGTEYWSTSRLREHLRRQEHCLRVWEEADIVGTDYVKPESTFAWKPACKAFGPAPWWASMRPDSSTSPALPHTELSQDLVRDWLSAASSELAEGQVCQLVEKGIRSSLCPEDLPVAALSLRPLYHLTGSAAQTSFLGMDIPISLTRQGRLRFNFKKGESFATASEGSDYQVMPTPPDRPFASADTQFRRCRKKLCAFCEAVLPELWGAVAGAHVLGKAILAGAGSGPSVRVDCWMCNSETGSKEHLDVTTACDSQDVAQVLFNGADSFLQRRTTPTARMALIDADYYLQ</sequence>
<dbReference type="PROSITE" id="PS50157">
    <property type="entry name" value="ZINC_FINGER_C2H2_2"/>
    <property type="match status" value="1"/>
</dbReference>
<evidence type="ECO:0000256" key="2">
    <source>
        <dbReference type="SAM" id="MobiDB-lite"/>
    </source>
</evidence>
<keyword evidence="1" id="KW-0862">Zinc</keyword>
<dbReference type="InterPro" id="IPR002156">
    <property type="entry name" value="RNaseH_domain"/>
</dbReference>
<feature type="region of interest" description="Disordered" evidence="2">
    <location>
        <begin position="210"/>
        <end position="233"/>
    </location>
</feature>
<feature type="region of interest" description="Disordered" evidence="2">
    <location>
        <begin position="1"/>
        <end position="34"/>
    </location>
</feature>
<evidence type="ECO:0000259" key="3">
    <source>
        <dbReference type="PROSITE" id="PS50157"/>
    </source>
</evidence>
<evidence type="ECO:0000313" key="5">
    <source>
        <dbReference type="EMBL" id="OLP96498.1"/>
    </source>
</evidence>
<evidence type="ECO:0008006" key="7">
    <source>
        <dbReference type="Google" id="ProtNLM"/>
    </source>
</evidence>
<evidence type="ECO:0000259" key="4">
    <source>
        <dbReference type="PROSITE" id="PS50879"/>
    </source>
</evidence>
<feature type="domain" description="RNase H type-1" evidence="4">
    <location>
        <begin position="1375"/>
        <end position="1525"/>
    </location>
</feature>
<dbReference type="InterPro" id="IPR036691">
    <property type="entry name" value="Endo/exonu/phosph_ase_sf"/>
</dbReference>
<dbReference type="InterPro" id="IPR012337">
    <property type="entry name" value="RNaseH-like_sf"/>
</dbReference>
<dbReference type="SMART" id="SM00355">
    <property type="entry name" value="ZnF_C2H2"/>
    <property type="match status" value="2"/>
</dbReference>
<feature type="region of interest" description="Disordered" evidence="2">
    <location>
        <begin position="634"/>
        <end position="655"/>
    </location>
</feature>
<organism evidence="5 6">
    <name type="scientific">Symbiodinium microadriaticum</name>
    <name type="common">Dinoflagellate</name>
    <name type="synonym">Zooxanthella microadriatica</name>
    <dbReference type="NCBI Taxonomy" id="2951"/>
    <lineage>
        <taxon>Eukaryota</taxon>
        <taxon>Sar</taxon>
        <taxon>Alveolata</taxon>
        <taxon>Dinophyceae</taxon>
        <taxon>Suessiales</taxon>
        <taxon>Symbiodiniaceae</taxon>
        <taxon>Symbiodinium</taxon>
    </lineage>
</organism>
<dbReference type="Gene3D" id="3.60.10.10">
    <property type="entry name" value="Endonuclease/exonuclease/phosphatase"/>
    <property type="match status" value="1"/>
</dbReference>
<dbReference type="PANTHER" id="PTHR19446">
    <property type="entry name" value="REVERSE TRANSCRIPTASES"/>
    <property type="match status" value="1"/>
</dbReference>
<keyword evidence="6" id="KW-1185">Reference proteome</keyword>
<accession>A0A1Q9DMU8</accession>
<comment type="caution">
    <text evidence="5">The sequence shown here is derived from an EMBL/GenBank/DDBJ whole genome shotgun (WGS) entry which is preliminary data.</text>
</comment>
<keyword evidence="1" id="KW-0863">Zinc-finger</keyword>
<dbReference type="GO" id="GO:0008270">
    <property type="term" value="F:zinc ion binding"/>
    <property type="evidence" value="ECO:0007669"/>
    <property type="project" value="UniProtKB-KW"/>
</dbReference>
<feature type="region of interest" description="Disordered" evidence="2">
    <location>
        <begin position="1281"/>
        <end position="1302"/>
    </location>
</feature>
<dbReference type="EMBL" id="LSRX01000465">
    <property type="protein sequence ID" value="OLP96498.1"/>
    <property type="molecule type" value="Genomic_DNA"/>
</dbReference>
<dbReference type="Proteomes" id="UP000186817">
    <property type="component" value="Unassembled WGS sequence"/>
</dbReference>
<dbReference type="Gene3D" id="3.30.420.10">
    <property type="entry name" value="Ribonuclease H-like superfamily/Ribonuclease H"/>
    <property type="match status" value="1"/>
</dbReference>
<dbReference type="Gene3D" id="3.30.160.60">
    <property type="entry name" value="Classic Zinc Finger"/>
    <property type="match status" value="1"/>
</dbReference>
<evidence type="ECO:0000256" key="1">
    <source>
        <dbReference type="PROSITE-ProRule" id="PRU00042"/>
    </source>
</evidence>
<feature type="domain" description="C2H2-type" evidence="3">
    <location>
        <begin position="2709"/>
        <end position="2733"/>
    </location>
</feature>
<proteinExistence type="predicted"/>
<gene>
    <name evidence="5" type="ORF">AK812_SmicGene21272</name>
</gene>
<dbReference type="PROSITE" id="PS50879">
    <property type="entry name" value="RNASE_H_1"/>
    <property type="match status" value="1"/>
</dbReference>
<dbReference type="SUPFAM" id="SSF53098">
    <property type="entry name" value="Ribonuclease H-like"/>
    <property type="match status" value="1"/>
</dbReference>
<keyword evidence="1" id="KW-0479">Metal-binding</keyword>
<dbReference type="InterPro" id="IPR013087">
    <property type="entry name" value="Znf_C2H2_type"/>
</dbReference>
<name>A0A1Q9DMU8_SYMMI</name>
<dbReference type="GO" id="GO:0004523">
    <property type="term" value="F:RNA-DNA hybrid ribonuclease activity"/>
    <property type="evidence" value="ECO:0007669"/>
    <property type="project" value="InterPro"/>
</dbReference>
<dbReference type="PROSITE" id="PS00028">
    <property type="entry name" value="ZINC_FINGER_C2H2_1"/>
    <property type="match status" value="2"/>
</dbReference>
<dbReference type="InterPro" id="IPR036397">
    <property type="entry name" value="RNaseH_sf"/>
</dbReference>
<protein>
    <recommendedName>
        <fullName evidence="7">RNase H type-1 domain-containing protein</fullName>
    </recommendedName>
</protein>
<dbReference type="OrthoDB" id="447755at2759"/>
<evidence type="ECO:0000313" key="6">
    <source>
        <dbReference type="Proteomes" id="UP000186817"/>
    </source>
</evidence>
<reference evidence="5 6" key="1">
    <citation type="submission" date="2016-02" db="EMBL/GenBank/DDBJ databases">
        <title>Genome analysis of coral dinoflagellate symbionts highlights evolutionary adaptations to a symbiotic lifestyle.</title>
        <authorList>
            <person name="Aranda M."/>
            <person name="Li Y."/>
            <person name="Liew Y.J."/>
            <person name="Baumgarten S."/>
            <person name="Simakov O."/>
            <person name="Wilson M."/>
            <person name="Piel J."/>
            <person name="Ashoor H."/>
            <person name="Bougouffa S."/>
            <person name="Bajic V.B."/>
            <person name="Ryu T."/>
            <person name="Ravasi T."/>
            <person name="Bayer T."/>
            <person name="Micklem G."/>
            <person name="Kim H."/>
            <person name="Bhak J."/>
            <person name="Lajeunesse T.C."/>
            <person name="Voolstra C.R."/>
        </authorList>
    </citation>
    <scope>NUCLEOTIDE SEQUENCE [LARGE SCALE GENOMIC DNA]</scope>
    <source>
        <strain evidence="5 6">CCMP2467</strain>
    </source>
</reference>